<evidence type="ECO:0000313" key="2">
    <source>
        <dbReference type="EMBL" id="KGO92908.1"/>
    </source>
</evidence>
<gene>
    <name evidence="2" type="ORF">Q766_09745</name>
</gene>
<dbReference type="STRING" id="1121898.GCA_000422725_02737"/>
<feature type="domain" description="Endonuclease/exonuclease/phosphatase" evidence="1">
    <location>
        <begin position="5"/>
        <end position="213"/>
    </location>
</feature>
<dbReference type="Pfam" id="PF03372">
    <property type="entry name" value="Exo_endo_phos"/>
    <property type="match status" value="1"/>
</dbReference>
<comment type="caution">
    <text evidence="2">The sequence shown here is derived from an EMBL/GenBank/DDBJ whole genome shotgun (WGS) entry which is preliminary data.</text>
</comment>
<dbReference type="EMBL" id="JRLY01000007">
    <property type="protein sequence ID" value="KGO92908.1"/>
    <property type="molecule type" value="Genomic_DNA"/>
</dbReference>
<keyword evidence="3" id="KW-1185">Reference proteome</keyword>
<reference evidence="2 3" key="1">
    <citation type="submission" date="2013-09" db="EMBL/GenBank/DDBJ databases">
        <authorList>
            <person name="Zeng Z."/>
            <person name="Chen C."/>
        </authorList>
    </citation>
    <scope>NUCLEOTIDE SEQUENCE [LARGE SCALE GENOMIC DNA]</scope>
    <source>
        <strain evidence="2 3">WB 4.1-42</strain>
    </source>
</reference>
<dbReference type="InterPro" id="IPR036691">
    <property type="entry name" value="Endo/exonu/phosph_ase_sf"/>
</dbReference>
<evidence type="ECO:0000259" key="1">
    <source>
        <dbReference type="Pfam" id="PF03372"/>
    </source>
</evidence>
<dbReference type="AlphaFoldDB" id="A0A0A2MN49"/>
<dbReference type="Proteomes" id="UP000030111">
    <property type="component" value="Unassembled WGS sequence"/>
</dbReference>
<protein>
    <recommendedName>
        <fullName evidence="1">Endonuclease/exonuclease/phosphatase domain-containing protein</fullName>
    </recommendedName>
</protein>
<accession>A0A0A2MN49</accession>
<sequence length="222" mass="24792">MKILNWNIERLKRPAFKEAVLAIIDSYDADIIVLTETSAQINPGNSYNSVQTFALSSFHDGIKYKEGENRVTLFSKYPIIQTHKTYDDYTSVCADVATTLGPLRIYATITGVFGGIGERFKQDILGQMSDFKTLLYDCPTCIIGDLNTTFSGYTYPSHAARNTLIDYFDKKKMTNITAPIADNVDHIILSIDYLGSAKILTSVFNEGKKLSDHIGICVEIDF</sequence>
<dbReference type="SUPFAM" id="SSF56219">
    <property type="entry name" value="DNase I-like"/>
    <property type="match status" value="1"/>
</dbReference>
<dbReference type="InterPro" id="IPR005135">
    <property type="entry name" value="Endo/exonuclease/phosphatase"/>
</dbReference>
<dbReference type="OrthoDB" id="2079671at2"/>
<dbReference type="eggNOG" id="COG3568">
    <property type="taxonomic scope" value="Bacteria"/>
</dbReference>
<dbReference type="Gene3D" id="3.60.10.10">
    <property type="entry name" value="Endonuclease/exonuclease/phosphatase"/>
    <property type="match status" value="1"/>
</dbReference>
<dbReference type="RefSeq" id="WP_026993059.1">
    <property type="nucleotide sequence ID" value="NZ_JRLY01000007.1"/>
</dbReference>
<proteinExistence type="predicted"/>
<evidence type="ECO:0000313" key="3">
    <source>
        <dbReference type="Proteomes" id="UP000030111"/>
    </source>
</evidence>
<dbReference type="GO" id="GO:0003824">
    <property type="term" value="F:catalytic activity"/>
    <property type="evidence" value="ECO:0007669"/>
    <property type="project" value="InterPro"/>
</dbReference>
<name>A0A0A2MN49_9FLAO</name>
<organism evidence="2 3">
    <name type="scientific">Flavobacterium subsaxonicum WB 4.1-42 = DSM 21790</name>
    <dbReference type="NCBI Taxonomy" id="1121898"/>
    <lineage>
        <taxon>Bacteria</taxon>
        <taxon>Pseudomonadati</taxon>
        <taxon>Bacteroidota</taxon>
        <taxon>Flavobacteriia</taxon>
        <taxon>Flavobacteriales</taxon>
        <taxon>Flavobacteriaceae</taxon>
        <taxon>Flavobacterium</taxon>
    </lineage>
</organism>